<organism evidence="2 3">
    <name type="scientific">Ectobacillus ponti</name>
    <dbReference type="NCBI Taxonomy" id="2961894"/>
    <lineage>
        <taxon>Bacteria</taxon>
        <taxon>Bacillati</taxon>
        <taxon>Bacillota</taxon>
        <taxon>Bacilli</taxon>
        <taxon>Bacillales</taxon>
        <taxon>Bacillaceae</taxon>
        <taxon>Ectobacillus</taxon>
    </lineage>
</organism>
<evidence type="ECO:0000313" key="3">
    <source>
        <dbReference type="Proteomes" id="UP001156102"/>
    </source>
</evidence>
<name>A0AA41X658_9BACI</name>
<comment type="caution">
    <text evidence="2">The sequence shown here is derived from an EMBL/GenBank/DDBJ whole genome shotgun (WGS) entry which is preliminary data.</text>
</comment>
<dbReference type="AlphaFoldDB" id="A0AA41X658"/>
<dbReference type="InterPro" id="IPR013766">
    <property type="entry name" value="Thioredoxin_domain"/>
</dbReference>
<dbReference type="GO" id="GO:0045454">
    <property type="term" value="P:cell redox homeostasis"/>
    <property type="evidence" value="ECO:0007669"/>
    <property type="project" value="TreeGrafter"/>
</dbReference>
<dbReference type="SUPFAM" id="SSF52833">
    <property type="entry name" value="Thioredoxin-like"/>
    <property type="match status" value="1"/>
</dbReference>
<dbReference type="CDD" id="cd02947">
    <property type="entry name" value="TRX_family"/>
    <property type="match status" value="1"/>
</dbReference>
<dbReference type="Gene3D" id="3.40.30.10">
    <property type="entry name" value="Glutaredoxin"/>
    <property type="match status" value="1"/>
</dbReference>
<dbReference type="Proteomes" id="UP001156102">
    <property type="component" value="Unassembled WGS sequence"/>
</dbReference>
<sequence>MKEWTGDEVSRRIAAEERVIVYLYTPLCGTCQLAKKMMVVAEAALGMEVGMTDLNYAPKLALQYEVESVPCLLIFRNGEVAKRVYAFQSVEHVYHALKDA</sequence>
<dbReference type="InterPro" id="IPR036249">
    <property type="entry name" value="Thioredoxin-like_sf"/>
</dbReference>
<keyword evidence="3" id="KW-1185">Reference proteome</keyword>
<dbReference type="GO" id="GO:0005829">
    <property type="term" value="C:cytosol"/>
    <property type="evidence" value="ECO:0007669"/>
    <property type="project" value="TreeGrafter"/>
</dbReference>
<dbReference type="Pfam" id="PF00085">
    <property type="entry name" value="Thioredoxin"/>
    <property type="match status" value="1"/>
</dbReference>
<gene>
    <name evidence="2" type="ORF">NK662_14135</name>
</gene>
<reference evidence="2" key="1">
    <citation type="submission" date="2022-07" db="EMBL/GenBank/DDBJ databases">
        <authorList>
            <person name="Li W.-J."/>
            <person name="Deng Q.-Q."/>
        </authorList>
    </citation>
    <scope>NUCLEOTIDE SEQUENCE</scope>
    <source>
        <strain evidence="2">SYSU M60031</strain>
    </source>
</reference>
<dbReference type="RefSeq" id="WP_254759588.1">
    <property type="nucleotide sequence ID" value="NZ_JANCLT010000007.1"/>
</dbReference>
<dbReference type="PANTHER" id="PTHR45663:SF41">
    <property type="entry name" value="THIOREDOXIN-LIKE PROTEIN YUSE"/>
    <property type="match status" value="1"/>
</dbReference>
<accession>A0AA41X658</accession>
<evidence type="ECO:0000259" key="1">
    <source>
        <dbReference type="Pfam" id="PF00085"/>
    </source>
</evidence>
<evidence type="ECO:0000313" key="2">
    <source>
        <dbReference type="EMBL" id="MCP8969666.1"/>
    </source>
</evidence>
<dbReference type="GO" id="GO:0015035">
    <property type="term" value="F:protein-disulfide reductase activity"/>
    <property type="evidence" value="ECO:0007669"/>
    <property type="project" value="TreeGrafter"/>
</dbReference>
<proteinExistence type="predicted"/>
<dbReference type="EMBL" id="JANCLT010000007">
    <property type="protein sequence ID" value="MCP8969666.1"/>
    <property type="molecule type" value="Genomic_DNA"/>
</dbReference>
<dbReference type="PANTHER" id="PTHR45663">
    <property type="entry name" value="GEO12009P1"/>
    <property type="match status" value="1"/>
</dbReference>
<feature type="domain" description="Thioredoxin" evidence="1">
    <location>
        <begin position="6"/>
        <end position="92"/>
    </location>
</feature>
<protein>
    <submittedName>
        <fullName evidence="2">Thioredoxin family protein</fullName>
    </submittedName>
</protein>